<sequence>MNSTPDAGTVALLEQFDVETRDAEKLIPLVRNRRLRRHEMIGGWIDKALRSYDSDGEFGPVPVVRIIDCEVETFRRNGAKPIADDRAQTRCLKCSEAHLGTVPFWINCGHVIFQADLCPTCSDNAVLELDALPQTWV</sequence>
<dbReference type="RefSeq" id="WP_301129221.1">
    <property type="nucleotide sequence ID" value="NZ_JAUHPV010000006.1"/>
</dbReference>
<dbReference type="Proteomes" id="UP001172738">
    <property type="component" value="Unassembled WGS sequence"/>
</dbReference>
<proteinExistence type="predicted"/>
<reference evidence="1" key="1">
    <citation type="submission" date="2023-06" db="EMBL/GenBank/DDBJ databases">
        <title>SYSU T00b26.</title>
        <authorList>
            <person name="Gao L."/>
            <person name="Fang B.-Z."/>
            <person name="Li W.-J."/>
        </authorList>
    </citation>
    <scope>NUCLEOTIDE SEQUENCE</scope>
    <source>
        <strain evidence="1">SYSU T00b26</strain>
    </source>
</reference>
<comment type="caution">
    <text evidence="1">The sequence shown here is derived from an EMBL/GenBank/DDBJ whole genome shotgun (WGS) entry which is preliminary data.</text>
</comment>
<protein>
    <submittedName>
        <fullName evidence="1">Zinc finger, RING-type domain-containing protein</fullName>
    </submittedName>
</protein>
<organism evidence="1 2">
    <name type="scientific">Demequina zhanjiangensis</name>
    <dbReference type="NCBI Taxonomy" id="3051659"/>
    <lineage>
        <taxon>Bacteria</taxon>
        <taxon>Bacillati</taxon>
        <taxon>Actinomycetota</taxon>
        <taxon>Actinomycetes</taxon>
        <taxon>Micrococcales</taxon>
        <taxon>Demequinaceae</taxon>
        <taxon>Demequina</taxon>
    </lineage>
</organism>
<keyword evidence="2" id="KW-1185">Reference proteome</keyword>
<accession>A0ABT8G396</accession>
<evidence type="ECO:0000313" key="1">
    <source>
        <dbReference type="EMBL" id="MDN4473568.1"/>
    </source>
</evidence>
<name>A0ABT8G396_9MICO</name>
<dbReference type="EMBL" id="JAUHPV010000006">
    <property type="protein sequence ID" value="MDN4473568.1"/>
    <property type="molecule type" value="Genomic_DNA"/>
</dbReference>
<evidence type="ECO:0000313" key="2">
    <source>
        <dbReference type="Proteomes" id="UP001172738"/>
    </source>
</evidence>
<gene>
    <name evidence="1" type="ORF">QQX04_11250</name>
</gene>